<accession>A0ABY1LWZ1</accession>
<evidence type="ECO:0000256" key="1">
    <source>
        <dbReference type="ARBA" id="ARBA00004651"/>
    </source>
</evidence>
<dbReference type="Pfam" id="PF07690">
    <property type="entry name" value="MFS_1"/>
    <property type="match status" value="1"/>
</dbReference>
<dbReference type="Gene3D" id="1.20.1250.20">
    <property type="entry name" value="MFS general substrate transporter like domains"/>
    <property type="match status" value="1"/>
</dbReference>
<organism evidence="8 9">
    <name type="scientific">Paenibacillus barengoltzii J12</name>
    <dbReference type="NCBI Taxonomy" id="935846"/>
    <lineage>
        <taxon>Bacteria</taxon>
        <taxon>Bacillati</taxon>
        <taxon>Bacillota</taxon>
        <taxon>Bacilli</taxon>
        <taxon>Bacillales</taxon>
        <taxon>Paenibacillaceae</taxon>
        <taxon>Paenibacillus</taxon>
    </lineage>
</organism>
<keyword evidence="4 6" id="KW-1133">Transmembrane helix</keyword>
<name>A0ABY1LWZ1_9BACL</name>
<dbReference type="InterPro" id="IPR011701">
    <property type="entry name" value="MFS"/>
</dbReference>
<keyword evidence="3 6" id="KW-0812">Transmembrane</keyword>
<comment type="caution">
    <text evidence="8">The sequence shown here is derived from an EMBL/GenBank/DDBJ whole genome shotgun (WGS) entry which is preliminary data.</text>
</comment>
<evidence type="ECO:0000259" key="7">
    <source>
        <dbReference type="PROSITE" id="PS50850"/>
    </source>
</evidence>
<feature type="transmembrane region" description="Helical" evidence="6">
    <location>
        <begin position="229"/>
        <end position="251"/>
    </location>
</feature>
<evidence type="ECO:0000313" key="8">
    <source>
        <dbReference type="EMBL" id="SMF22869.1"/>
    </source>
</evidence>
<feature type="transmembrane region" description="Helical" evidence="6">
    <location>
        <begin position="54"/>
        <end position="72"/>
    </location>
</feature>
<evidence type="ECO:0000256" key="6">
    <source>
        <dbReference type="SAM" id="Phobius"/>
    </source>
</evidence>
<gene>
    <name evidence="8" type="ORF">SAMN02744124_01965</name>
</gene>
<evidence type="ECO:0000256" key="5">
    <source>
        <dbReference type="ARBA" id="ARBA00023136"/>
    </source>
</evidence>
<proteinExistence type="predicted"/>
<dbReference type="Gene3D" id="1.20.1720.10">
    <property type="entry name" value="Multidrug resistance protein D"/>
    <property type="match status" value="1"/>
</dbReference>
<protein>
    <submittedName>
        <fullName evidence="8">Predicted arabinose efflux permease, MFS family</fullName>
    </submittedName>
</protein>
<evidence type="ECO:0000256" key="4">
    <source>
        <dbReference type="ARBA" id="ARBA00022989"/>
    </source>
</evidence>
<feature type="transmembrane region" description="Helical" evidence="6">
    <location>
        <begin position="204"/>
        <end position="223"/>
    </location>
</feature>
<dbReference type="PANTHER" id="PTHR42718">
    <property type="entry name" value="MAJOR FACILITATOR SUPERFAMILY MULTIDRUG TRANSPORTER MFSC"/>
    <property type="match status" value="1"/>
</dbReference>
<dbReference type="EMBL" id="FXAE01000016">
    <property type="protein sequence ID" value="SMF22869.1"/>
    <property type="molecule type" value="Genomic_DNA"/>
</dbReference>
<feature type="transmembrane region" description="Helical" evidence="6">
    <location>
        <begin position="16"/>
        <end position="42"/>
    </location>
</feature>
<dbReference type="RefSeq" id="WP_085278906.1">
    <property type="nucleotide sequence ID" value="NZ_FXAE01000016.1"/>
</dbReference>
<feature type="transmembrane region" description="Helical" evidence="6">
    <location>
        <begin position="331"/>
        <end position="356"/>
    </location>
</feature>
<feature type="transmembrane region" description="Helical" evidence="6">
    <location>
        <begin position="465"/>
        <end position="485"/>
    </location>
</feature>
<keyword evidence="9" id="KW-1185">Reference proteome</keyword>
<evidence type="ECO:0000256" key="3">
    <source>
        <dbReference type="ARBA" id="ARBA00022692"/>
    </source>
</evidence>
<dbReference type="CDD" id="cd17321">
    <property type="entry name" value="MFS_MMR_MDR_like"/>
    <property type="match status" value="1"/>
</dbReference>
<reference evidence="8 9" key="1">
    <citation type="submission" date="2017-04" db="EMBL/GenBank/DDBJ databases">
        <authorList>
            <person name="Varghese N."/>
            <person name="Submissions S."/>
        </authorList>
    </citation>
    <scope>NUCLEOTIDE SEQUENCE [LARGE SCALE GENOMIC DNA]</scope>
    <source>
        <strain evidence="8 9">J12</strain>
    </source>
</reference>
<feature type="transmembrane region" description="Helical" evidence="6">
    <location>
        <begin position="109"/>
        <end position="131"/>
    </location>
</feature>
<feature type="transmembrane region" description="Helical" evidence="6">
    <location>
        <begin position="172"/>
        <end position="192"/>
    </location>
</feature>
<dbReference type="InterPro" id="IPR020846">
    <property type="entry name" value="MFS_dom"/>
</dbReference>
<evidence type="ECO:0000313" key="9">
    <source>
        <dbReference type="Proteomes" id="UP000192939"/>
    </source>
</evidence>
<sequence length="507" mass="52242">MKILNNRLNPSRHPGLILACVCACTVLVVGLVAATNLAVPILASSSLHPSSSELLWIVDIYVILFACLVIPGGAAGDRFGRKGILIAGLVTFAVGASISAASVNVTSLLLGRAITGVGAALVLPNCVGVLVHATAPDRRVHGLAIWGMTTGLGGLVGNIAGGALLAAGSWRALFWGIVPFALLLALWTSLAVQRSERSPRGLDPAGTILLVAAMVALLIGIIGGPEYGWNSSVVITAFTFSVILGAIWVAVELKVRHPVLDPRLFRILLLSTASLGMLVLFFGSFGLFYLNASLLQYGRGYSVLQAGFAIVPISIPMMFGTRFVPDLVKRIGIPATLSAAFLAVSIGLFGLASAVYQPYLAYAAWLVLIGVGIALALPCLTAEITSALPAEQAGVAGGLQSATRELGSALGVAIVGTVLTESFTRHLPVNFQQHAVPHTVADAIAAAPNQQAAIISAFVSGAQSALHVASIITFLIGILVVAATFRASRHLPDQGLNAAGSTTAPNR</sequence>
<dbReference type="Proteomes" id="UP000192939">
    <property type="component" value="Unassembled WGS sequence"/>
</dbReference>
<feature type="transmembrane region" description="Helical" evidence="6">
    <location>
        <begin position="84"/>
        <end position="103"/>
    </location>
</feature>
<feature type="transmembrane region" description="Helical" evidence="6">
    <location>
        <begin position="362"/>
        <end position="380"/>
    </location>
</feature>
<feature type="transmembrane region" description="Helical" evidence="6">
    <location>
        <begin position="301"/>
        <end position="319"/>
    </location>
</feature>
<dbReference type="InterPro" id="IPR036259">
    <property type="entry name" value="MFS_trans_sf"/>
</dbReference>
<evidence type="ECO:0000256" key="2">
    <source>
        <dbReference type="ARBA" id="ARBA00022448"/>
    </source>
</evidence>
<keyword evidence="5 6" id="KW-0472">Membrane</keyword>
<feature type="transmembrane region" description="Helical" evidence="6">
    <location>
        <begin position="263"/>
        <end position="289"/>
    </location>
</feature>
<comment type="subcellular location">
    <subcellularLocation>
        <location evidence="1">Cell membrane</location>
        <topology evidence="1">Multi-pass membrane protein</topology>
    </subcellularLocation>
</comment>
<dbReference type="PANTHER" id="PTHR42718:SF9">
    <property type="entry name" value="MAJOR FACILITATOR SUPERFAMILY MULTIDRUG TRANSPORTER MFSC"/>
    <property type="match status" value="1"/>
</dbReference>
<feature type="domain" description="Major facilitator superfamily (MFS) profile" evidence="7">
    <location>
        <begin position="1"/>
        <end position="489"/>
    </location>
</feature>
<dbReference type="PROSITE" id="PS50850">
    <property type="entry name" value="MFS"/>
    <property type="match status" value="1"/>
</dbReference>
<keyword evidence="2" id="KW-0813">Transport</keyword>
<feature type="transmembrane region" description="Helical" evidence="6">
    <location>
        <begin position="143"/>
        <end position="166"/>
    </location>
</feature>
<dbReference type="SUPFAM" id="SSF103473">
    <property type="entry name" value="MFS general substrate transporter"/>
    <property type="match status" value="1"/>
</dbReference>